<dbReference type="EMBL" id="JACCAA010000001">
    <property type="protein sequence ID" value="NYG59260.1"/>
    <property type="molecule type" value="Genomic_DNA"/>
</dbReference>
<organism evidence="1 2">
    <name type="scientific">Nocardioides daedukensis</name>
    <dbReference type="NCBI Taxonomy" id="634462"/>
    <lineage>
        <taxon>Bacteria</taxon>
        <taxon>Bacillati</taxon>
        <taxon>Actinomycetota</taxon>
        <taxon>Actinomycetes</taxon>
        <taxon>Propionibacteriales</taxon>
        <taxon>Nocardioidaceae</taxon>
        <taxon>Nocardioides</taxon>
    </lineage>
</organism>
<evidence type="ECO:0000313" key="1">
    <source>
        <dbReference type="EMBL" id="NYG59260.1"/>
    </source>
</evidence>
<keyword evidence="2" id="KW-1185">Reference proteome</keyword>
<reference evidence="1 2" key="1">
    <citation type="submission" date="2020-07" db="EMBL/GenBank/DDBJ databases">
        <title>Sequencing the genomes of 1000 actinobacteria strains.</title>
        <authorList>
            <person name="Klenk H.-P."/>
        </authorList>
    </citation>
    <scope>NUCLEOTIDE SEQUENCE [LARGE SCALE GENOMIC DNA]</scope>
    <source>
        <strain evidence="1 2">DSM 23819</strain>
    </source>
</reference>
<sequence length="140" mass="15750">MKFTEREMTVAVDVVGKTLHAAKRPPWRRGDADAEWEQLKPIEKYHHRAAAGEMILGPLVALPERPTIGARPEFTDQELASAAEESTRNLMEHRKPGAWERLSAKKRKVLVDSTVAFVRIGINAMPIRQDPDALIVPDHL</sequence>
<dbReference type="Proteomes" id="UP000540656">
    <property type="component" value="Unassembled WGS sequence"/>
</dbReference>
<dbReference type="AlphaFoldDB" id="A0A7Y9RZR4"/>
<accession>A0A7Y9RZR4</accession>
<proteinExistence type="predicted"/>
<protein>
    <submittedName>
        <fullName evidence="1">Uncharacterized protein</fullName>
    </submittedName>
</protein>
<comment type="caution">
    <text evidence="1">The sequence shown here is derived from an EMBL/GenBank/DDBJ whole genome shotgun (WGS) entry which is preliminary data.</text>
</comment>
<gene>
    <name evidence="1" type="ORF">BJ980_002183</name>
</gene>
<name>A0A7Y9RZR4_9ACTN</name>
<evidence type="ECO:0000313" key="2">
    <source>
        <dbReference type="Proteomes" id="UP000540656"/>
    </source>
</evidence>
<dbReference type="RefSeq" id="WP_179502330.1">
    <property type="nucleotide sequence ID" value="NZ_JACCAA010000001.1"/>
</dbReference>